<protein>
    <submittedName>
        <fullName evidence="9">Glutamate 5-kinase</fullName>
        <ecNumber evidence="9">2.7.2.11</ecNumber>
    </submittedName>
</protein>
<sequence length="260" mass="28124">MLTGDDSVVLDEPAFLEIARAVAQLKSFGFKVILVSSGAVGAGVTEFGLKKRPDTVAETQAFAAIGQSNLLSLYRQHLSTWDLHVGQMLLTYSDLKSEKRRARVMRTLEALLEMDSVIPIINENDTVAPEHEKFDGNDIVAANMAALCGASRLLMLTTVDGLLARNDDGSQKLVREVHDVEEALALVEESKGTLSVGGMASKLDAVQFALNHGVETFIANGKHASQIPALIAGDYTKRTRFQPDFEPEMTSEEPAITALP</sequence>
<evidence type="ECO:0000256" key="7">
    <source>
        <dbReference type="ARBA" id="ARBA00022840"/>
    </source>
</evidence>
<evidence type="ECO:0000256" key="3">
    <source>
        <dbReference type="ARBA" id="ARBA00022650"/>
    </source>
</evidence>
<dbReference type="EC" id="2.7.2.11" evidence="9"/>
<evidence type="ECO:0000313" key="10">
    <source>
        <dbReference type="Proteomes" id="UP000475117"/>
    </source>
</evidence>
<organism evidence="9 10">
    <name type="scientific">Sulfuriroseicoccus oceanibius</name>
    <dbReference type="NCBI Taxonomy" id="2707525"/>
    <lineage>
        <taxon>Bacteria</taxon>
        <taxon>Pseudomonadati</taxon>
        <taxon>Verrucomicrobiota</taxon>
        <taxon>Verrucomicrobiia</taxon>
        <taxon>Verrucomicrobiales</taxon>
        <taxon>Verrucomicrobiaceae</taxon>
        <taxon>Sulfuriroseicoccus</taxon>
    </lineage>
</organism>
<name>A0A6B3L807_9BACT</name>
<keyword evidence="7" id="KW-0067">ATP-binding</keyword>
<dbReference type="KEGG" id="soa:G3M56_008185"/>
<gene>
    <name evidence="9" type="primary">proB</name>
    <name evidence="9" type="ORF">G3M56_008185</name>
</gene>
<evidence type="ECO:0000256" key="2">
    <source>
        <dbReference type="ARBA" id="ARBA00022605"/>
    </source>
</evidence>
<dbReference type="GO" id="GO:0008652">
    <property type="term" value="P:amino acid biosynthetic process"/>
    <property type="evidence" value="ECO:0007669"/>
    <property type="project" value="UniProtKB-KW"/>
</dbReference>
<evidence type="ECO:0000256" key="6">
    <source>
        <dbReference type="ARBA" id="ARBA00022777"/>
    </source>
</evidence>
<dbReference type="EMBL" id="CP066776">
    <property type="protein sequence ID" value="QQL43875.1"/>
    <property type="molecule type" value="Genomic_DNA"/>
</dbReference>
<dbReference type="FunFam" id="3.40.1160.10:FF:000006">
    <property type="entry name" value="Glutamate 5-kinase"/>
    <property type="match status" value="1"/>
</dbReference>
<dbReference type="Pfam" id="PF00696">
    <property type="entry name" value="AA_kinase"/>
    <property type="match status" value="1"/>
</dbReference>
<evidence type="ECO:0000313" key="9">
    <source>
        <dbReference type="EMBL" id="QQL43875.1"/>
    </source>
</evidence>
<dbReference type="InterPro" id="IPR036393">
    <property type="entry name" value="AceGlu_kinase-like_sf"/>
</dbReference>
<keyword evidence="4 9" id="KW-0808">Transferase</keyword>
<dbReference type="PIRSF" id="PIRSF000729">
    <property type="entry name" value="GK"/>
    <property type="match status" value="1"/>
</dbReference>
<dbReference type="InterPro" id="IPR001048">
    <property type="entry name" value="Asp/Glu/Uridylate_kinase"/>
</dbReference>
<proteinExistence type="predicted"/>
<dbReference type="GO" id="GO:0005524">
    <property type="term" value="F:ATP binding"/>
    <property type="evidence" value="ECO:0007669"/>
    <property type="project" value="UniProtKB-KW"/>
</dbReference>
<dbReference type="Gene3D" id="3.40.1160.10">
    <property type="entry name" value="Acetylglutamate kinase-like"/>
    <property type="match status" value="1"/>
</dbReference>
<dbReference type="InterPro" id="IPR011529">
    <property type="entry name" value="Glu_5kinase"/>
</dbReference>
<evidence type="ECO:0000256" key="5">
    <source>
        <dbReference type="ARBA" id="ARBA00022741"/>
    </source>
</evidence>
<accession>A0A6B3L807</accession>
<keyword evidence="5" id="KW-0547">Nucleotide-binding</keyword>
<dbReference type="InterPro" id="IPR001057">
    <property type="entry name" value="Glu/AcGlu_kinase"/>
</dbReference>
<keyword evidence="6 9" id="KW-0418">Kinase</keyword>
<dbReference type="GO" id="GO:0004349">
    <property type="term" value="F:glutamate 5-kinase activity"/>
    <property type="evidence" value="ECO:0007669"/>
    <property type="project" value="UniProtKB-EC"/>
</dbReference>
<dbReference type="GO" id="GO:0005829">
    <property type="term" value="C:cytosol"/>
    <property type="evidence" value="ECO:0007669"/>
    <property type="project" value="TreeGrafter"/>
</dbReference>
<reference evidence="9 10" key="1">
    <citation type="submission" date="2020-12" db="EMBL/GenBank/DDBJ databases">
        <title>Sulforoseuscoccus oceanibium gen. nov., sp. nov., a representative of the phylum Verrucomicrobia with special cytoplasmic membrane, and proposal of Sulforoseuscoccusaceae fam. nov.</title>
        <authorList>
            <person name="Xi F."/>
        </authorList>
    </citation>
    <scope>NUCLEOTIDE SEQUENCE [LARGE SCALE GENOMIC DNA]</scope>
    <source>
        <strain evidence="9 10">T37</strain>
    </source>
</reference>
<evidence type="ECO:0000259" key="8">
    <source>
        <dbReference type="Pfam" id="PF00696"/>
    </source>
</evidence>
<dbReference type="Proteomes" id="UP000475117">
    <property type="component" value="Chromosome"/>
</dbReference>
<dbReference type="InterPro" id="IPR005715">
    <property type="entry name" value="Glu_5kinase/COase_Synthase"/>
</dbReference>
<evidence type="ECO:0000256" key="4">
    <source>
        <dbReference type="ARBA" id="ARBA00022679"/>
    </source>
</evidence>
<dbReference type="PANTHER" id="PTHR43654">
    <property type="entry name" value="GLUTAMATE 5-KINASE"/>
    <property type="match status" value="1"/>
</dbReference>
<feature type="domain" description="Aspartate/glutamate/uridylate kinase" evidence="8">
    <location>
        <begin position="8"/>
        <end position="220"/>
    </location>
</feature>
<evidence type="ECO:0000256" key="1">
    <source>
        <dbReference type="ARBA" id="ARBA00022490"/>
    </source>
</evidence>
<dbReference type="SUPFAM" id="SSF53633">
    <property type="entry name" value="Carbamate kinase-like"/>
    <property type="match status" value="1"/>
</dbReference>
<keyword evidence="2" id="KW-0028">Amino-acid biosynthesis</keyword>
<dbReference type="NCBIfam" id="TIGR01027">
    <property type="entry name" value="proB"/>
    <property type="match status" value="1"/>
</dbReference>
<keyword evidence="1" id="KW-0963">Cytoplasm</keyword>
<keyword evidence="10" id="KW-1185">Reference proteome</keyword>
<dbReference type="PANTHER" id="PTHR43654:SF1">
    <property type="entry name" value="ISOPENTENYL PHOSPHATE KINASE"/>
    <property type="match status" value="1"/>
</dbReference>
<dbReference type="AlphaFoldDB" id="A0A6B3L807"/>
<keyword evidence="3" id="KW-0641">Proline biosynthesis</keyword>
<dbReference type="PRINTS" id="PR00474">
    <property type="entry name" value="GLU5KINASE"/>
</dbReference>